<evidence type="ECO:0000313" key="1">
    <source>
        <dbReference type="EMBL" id="CAF1701870.1"/>
    </source>
</evidence>
<proteinExistence type="predicted"/>
<accession>A0A816I2E4</accession>
<gene>
    <name evidence="1" type="ORF">DARMORV10_C03P32910.1</name>
</gene>
<dbReference type="EMBL" id="HG994367">
    <property type="protein sequence ID" value="CAF1701870.1"/>
    <property type="molecule type" value="Genomic_DNA"/>
</dbReference>
<dbReference type="Proteomes" id="UP001295469">
    <property type="component" value="Chromosome C03"/>
</dbReference>
<organism evidence="1">
    <name type="scientific">Brassica napus</name>
    <name type="common">Rape</name>
    <dbReference type="NCBI Taxonomy" id="3708"/>
    <lineage>
        <taxon>Eukaryota</taxon>
        <taxon>Viridiplantae</taxon>
        <taxon>Streptophyta</taxon>
        <taxon>Embryophyta</taxon>
        <taxon>Tracheophyta</taxon>
        <taxon>Spermatophyta</taxon>
        <taxon>Magnoliopsida</taxon>
        <taxon>eudicotyledons</taxon>
        <taxon>Gunneridae</taxon>
        <taxon>Pentapetalae</taxon>
        <taxon>rosids</taxon>
        <taxon>malvids</taxon>
        <taxon>Brassicales</taxon>
        <taxon>Brassicaceae</taxon>
        <taxon>Brassiceae</taxon>
        <taxon>Brassica</taxon>
    </lineage>
</organism>
<dbReference type="AlphaFoldDB" id="A0A816I2E4"/>
<protein>
    <submittedName>
        <fullName evidence="1">(rape) hypothetical protein</fullName>
    </submittedName>
</protein>
<sequence>MANSQIHFSNLKAKRCKEAVLPQTSIVHCSIPNIKWK</sequence>
<name>A0A816I2E4_BRANA</name>
<reference evidence="1" key="1">
    <citation type="submission" date="2021-01" db="EMBL/GenBank/DDBJ databases">
        <authorList>
            <consortium name="Genoscope - CEA"/>
            <person name="William W."/>
        </authorList>
    </citation>
    <scope>NUCLEOTIDE SEQUENCE</scope>
</reference>